<feature type="binding site" evidence="9">
    <location>
        <position position="323"/>
    </location>
    <ligand>
        <name>Zn(2+)</name>
        <dbReference type="ChEBI" id="CHEBI:29105"/>
    </ligand>
</feature>
<dbReference type="Proteomes" id="UP001367676">
    <property type="component" value="Unassembled WGS sequence"/>
</dbReference>
<evidence type="ECO:0000256" key="4">
    <source>
        <dbReference type="ARBA" id="ARBA00022723"/>
    </source>
</evidence>
<keyword evidence="3" id="KW-0540">Nuclease</keyword>
<evidence type="ECO:0000259" key="11">
    <source>
        <dbReference type="SMART" id="SM00670"/>
    </source>
</evidence>
<evidence type="ECO:0000256" key="9">
    <source>
        <dbReference type="PIRSR" id="PIRSR037125-1"/>
    </source>
</evidence>
<sequence length="446" mass="50552">MQFRSAKHLVVDTSAFINSVQLHNIGEKICTVPEVIDEIRNRRQYRHLLSLTHDIEIKTVFSESLNFVTDFAKKTGDYASLSSTDLKLIALTYQLETQFVGQDHIRKSPIVKQFKTNEKMKNSQTVVNNGLCLPVNIENYERKRNKMDARRSTNDQANSLDSHDESSGDEVSSDEQIFYECKTHVEGDDYTTANESSSDSQEELNIPESEDESDFAESENESNSEDCLSSDSENESSDDDTWITPENMSDLKRSAGCSLAESTSVTVGCLTTDFAIQNVLMQMGLNVITVDGKVIRELRTYIFRCYACFKTTTNMKKVFCPSCGNKTLKRVSVFVDKDGNKRMFINFKKNISTRGKRFSLPMPKGGKHAVNPKLVEDAKRPHQKPSKLARMKTNALDDDYIAGWSPFAIRDVQSKSAQLGFNKGKPVFKYWMRKNPNQPKRLPKKG</sequence>
<evidence type="ECO:0000256" key="10">
    <source>
        <dbReference type="SAM" id="MobiDB-lite"/>
    </source>
</evidence>
<accession>A0AAN9T6X4</accession>
<name>A0AAN9T6X4_9HEMI</name>
<dbReference type="InterPro" id="IPR036283">
    <property type="entry name" value="NOB1_Zf-like_sf"/>
</dbReference>
<dbReference type="PANTHER" id="PTHR12814">
    <property type="entry name" value="RNA-BINDING PROTEIN NOB1"/>
    <property type="match status" value="1"/>
</dbReference>
<dbReference type="Pfam" id="PF17146">
    <property type="entry name" value="PIN_6"/>
    <property type="match status" value="1"/>
</dbReference>
<evidence type="ECO:0000313" key="12">
    <source>
        <dbReference type="EMBL" id="KAK7576007.1"/>
    </source>
</evidence>
<dbReference type="GO" id="GO:0004521">
    <property type="term" value="F:RNA endonuclease activity"/>
    <property type="evidence" value="ECO:0007669"/>
    <property type="project" value="UniProtKB-UniRule"/>
</dbReference>
<comment type="subcellular location">
    <subcellularLocation>
        <location evidence="1 8">Nucleus</location>
    </subcellularLocation>
</comment>
<comment type="similarity">
    <text evidence="2 8">Belongs to the NOB1 family.</text>
</comment>
<dbReference type="PANTHER" id="PTHR12814:SF2">
    <property type="entry name" value="RNA-BINDING PROTEIN NOB1"/>
    <property type="match status" value="1"/>
</dbReference>
<dbReference type="EMBL" id="JBBCAQ010000036">
    <property type="protein sequence ID" value="KAK7576007.1"/>
    <property type="molecule type" value="Genomic_DNA"/>
</dbReference>
<dbReference type="InterPro" id="IPR014881">
    <property type="entry name" value="NOB1_Zn-bd"/>
</dbReference>
<dbReference type="AlphaFoldDB" id="A0AAN9T6X4"/>
<protein>
    <recommendedName>
        <fullName evidence="8">RNA-binding protein NOB1</fullName>
    </recommendedName>
</protein>
<evidence type="ECO:0000256" key="1">
    <source>
        <dbReference type="ARBA" id="ARBA00004123"/>
    </source>
</evidence>
<evidence type="ECO:0000256" key="5">
    <source>
        <dbReference type="ARBA" id="ARBA00022801"/>
    </source>
</evidence>
<dbReference type="PIRSF" id="PIRSF037125">
    <property type="entry name" value="D-site_20S_pre-rRNA_nuclease"/>
    <property type="match status" value="1"/>
</dbReference>
<evidence type="ECO:0000256" key="7">
    <source>
        <dbReference type="ARBA" id="ARBA00023242"/>
    </source>
</evidence>
<feature type="binding site" evidence="9">
    <location>
        <position position="308"/>
    </location>
    <ligand>
        <name>Zn(2+)</name>
        <dbReference type="ChEBI" id="CHEBI:29105"/>
    </ligand>
</feature>
<evidence type="ECO:0000256" key="3">
    <source>
        <dbReference type="ARBA" id="ARBA00022722"/>
    </source>
</evidence>
<proteinExistence type="inferred from homology"/>
<dbReference type="CDD" id="cd09876">
    <property type="entry name" value="PIN_Nob1-like"/>
    <property type="match status" value="1"/>
</dbReference>
<keyword evidence="4 8" id="KW-0479">Metal-binding</keyword>
<evidence type="ECO:0000313" key="13">
    <source>
        <dbReference type="Proteomes" id="UP001367676"/>
    </source>
</evidence>
<dbReference type="SMART" id="SM00670">
    <property type="entry name" value="PINc"/>
    <property type="match status" value="1"/>
</dbReference>
<feature type="region of interest" description="Disordered" evidence="10">
    <location>
        <begin position="143"/>
        <end position="174"/>
    </location>
</feature>
<feature type="domain" description="PIN" evidence="11">
    <location>
        <begin position="7"/>
        <end position="108"/>
    </location>
</feature>
<feature type="compositionally biased region" description="Acidic residues" evidence="10">
    <location>
        <begin position="232"/>
        <end position="241"/>
    </location>
</feature>
<dbReference type="GO" id="GO:0030688">
    <property type="term" value="C:preribosome, small subunit precursor"/>
    <property type="evidence" value="ECO:0007669"/>
    <property type="project" value="TreeGrafter"/>
</dbReference>
<evidence type="ECO:0000256" key="2">
    <source>
        <dbReference type="ARBA" id="ARBA00005858"/>
    </source>
</evidence>
<keyword evidence="5" id="KW-0378">Hydrolase</keyword>
<feature type="binding site" evidence="9">
    <location>
        <position position="305"/>
    </location>
    <ligand>
        <name>Zn(2+)</name>
        <dbReference type="ChEBI" id="CHEBI:29105"/>
    </ligand>
</feature>
<feature type="compositionally biased region" description="Basic and acidic residues" evidence="10">
    <location>
        <begin position="143"/>
        <end position="153"/>
    </location>
</feature>
<organism evidence="12 13">
    <name type="scientific">Parthenolecanium corni</name>
    <dbReference type="NCBI Taxonomy" id="536013"/>
    <lineage>
        <taxon>Eukaryota</taxon>
        <taxon>Metazoa</taxon>
        <taxon>Ecdysozoa</taxon>
        <taxon>Arthropoda</taxon>
        <taxon>Hexapoda</taxon>
        <taxon>Insecta</taxon>
        <taxon>Pterygota</taxon>
        <taxon>Neoptera</taxon>
        <taxon>Paraneoptera</taxon>
        <taxon>Hemiptera</taxon>
        <taxon>Sternorrhyncha</taxon>
        <taxon>Coccoidea</taxon>
        <taxon>Coccidae</taxon>
        <taxon>Parthenolecanium</taxon>
    </lineage>
</organism>
<feature type="region of interest" description="Disordered" evidence="10">
    <location>
        <begin position="189"/>
        <end position="245"/>
    </location>
</feature>
<comment type="caution">
    <text evidence="12">The sequence shown here is derived from an EMBL/GenBank/DDBJ whole genome shotgun (WGS) entry which is preliminary data.</text>
</comment>
<feature type="binding site" evidence="9">
    <location>
        <position position="320"/>
    </location>
    <ligand>
        <name>Zn(2+)</name>
        <dbReference type="ChEBI" id="CHEBI:29105"/>
    </ligand>
</feature>
<keyword evidence="6 8" id="KW-0862">Zinc</keyword>
<dbReference type="GO" id="GO:0030490">
    <property type="term" value="P:maturation of SSU-rRNA"/>
    <property type="evidence" value="ECO:0007669"/>
    <property type="project" value="TreeGrafter"/>
</dbReference>
<dbReference type="GO" id="GO:0046872">
    <property type="term" value="F:metal ion binding"/>
    <property type="evidence" value="ECO:0007669"/>
    <property type="project" value="UniProtKB-UniRule"/>
</dbReference>
<dbReference type="Pfam" id="PF08772">
    <property type="entry name" value="Zn_ribbon_NOB1"/>
    <property type="match status" value="1"/>
</dbReference>
<evidence type="ECO:0000256" key="8">
    <source>
        <dbReference type="PIRNR" id="PIRNR037125"/>
    </source>
</evidence>
<dbReference type="GO" id="GO:0031981">
    <property type="term" value="C:nuclear lumen"/>
    <property type="evidence" value="ECO:0007669"/>
    <property type="project" value="UniProtKB-ARBA"/>
</dbReference>
<dbReference type="FunFam" id="3.40.50.1010:FF:000020">
    <property type="entry name" value="20S-pre-rRNA D-site endonuclease NOB1"/>
    <property type="match status" value="1"/>
</dbReference>
<dbReference type="InterPro" id="IPR002716">
    <property type="entry name" value="PIN_dom"/>
</dbReference>
<gene>
    <name evidence="12" type="ORF">V9T40_012293</name>
</gene>
<dbReference type="GO" id="GO:0005737">
    <property type="term" value="C:cytoplasm"/>
    <property type="evidence" value="ECO:0007669"/>
    <property type="project" value="UniProtKB-ARBA"/>
</dbReference>
<dbReference type="InterPro" id="IPR039907">
    <property type="entry name" value="NOB1"/>
</dbReference>
<keyword evidence="13" id="KW-1185">Reference proteome</keyword>
<comment type="function">
    <text evidence="8">May play a role in mRNA degradation.</text>
</comment>
<dbReference type="InterPro" id="IPR017117">
    <property type="entry name" value="Nob1_euk"/>
</dbReference>
<dbReference type="Gene3D" id="6.20.210.10">
    <property type="entry name" value="Nin one binding (NOB1), Zn-ribbon-like"/>
    <property type="match status" value="1"/>
</dbReference>
<dbReference type="GO" id="GO:0016787">
    <property type="term" value="F:hydrolase activity"/>
    <property type="evidence" value="ECO:0007669"/>
    <property type="project" value="UniProtKB-KW"/>
</dbReference>
<feature type="compositionally biased region" description="Acidic residues" evidence="10">
    <location>
        <begin position="208"/>
        <end position="224"/>
    </location>
</feature>
<dbReference type="InterPro" id="IPR033411">
    <property type="entry name" value="Ribonuclease_PIN"/>
</dbReference>
<dbReference type="Gene3D" id="3.40.50.1010">
    <property type="entry name" value="5'-nuclease"/>
    <property type="match status" value="1"/>
</dbReference>
<keyword evidence="7 8" id="KW-0539">Nucleus</keyword>
<evidence type="ECO:0000256" key="6">
    <source>
        <dbReference type="ARBA" id="ARBA00022833"/>
    </source>
</evidence>
<reference evidence="12 13" key="1">
    <citation type="submission" date="2024-03" db="EMBL/GenBank/DDBJ databases">
        <title>Adaptation during the transition from Ophiocordyceps entomopathogen to insect associate is accompanied by gene loss and intensified selection.</title>
        <authorList>
            <person name="Ward C.M."/>
            <person name="Onetto C.A."/>
            <person name="Borneman A.R."/>
        </authorList>
    </citation>
    <scope>NUCLEOTIDE SEQUENCE [LARGE SCALE GENOMIC DNA]</scope>
    <source>
        <strain evidence="12">AWRI1</strain>
        <tissue evidence="12">Single Adult Female</tissue>
    </source>
</reference>
<dbReference type="SUPFAM" id="SSF144206">
    <property type="entry name" value="NOB1 zinc finger-like"/>
    <property type="match status" value="1"/>
</dbReference>